<name>A0A4U8URQ5_STECR</name>
<dbReference type="Proteomes" id="UP000298663">
    <property type="component" value="Chromosome X"/>
</dbReference>
<dbReference type="EMBL" id="CM016762">
    <property type="protein sequence ID" value="TMS35811.1"/>
    <property type="molecule type" value="Genomic_DNA"/>
</dbReference>
<evidence type="ECO:0000256" key="1">
    <source>
        <dbReference type="SAM" id="Phobius"/>
    </source>
</evidence>
<dbReference type="AlphaFoldDB" id="A0A4U8URQ5"/>
<protein>
    <submittedName>
        <fullName evidence="2">Uncharacterized protein</fullName>
    </submittedName>
</protein>
<feature type="transmembrane region" description="Helical" evidence="1">
    <location>
        <begin position="73"/>
        <end position="97"/>
    </location>
</feature>
<keyword evidence="1" id="KW-0812">Transmembrane</keyword>
<sequence length="98" mass="11068">MARRCSMQDLRNEYAAIAHMQKRPSESYGMPPMYADEMDSEFDEEEAHSMSCTGIPCCVSEDQCEDFGHHVSIFMVALVAFATFFCVTLILILIFVLG</sequence>
<proteinExistence type="predicted"/>
<dbReference type="OrthoDB" id="5807410at2759"/>
<reference evidence="2 3" key="2">
    <citation type="journal article" date="2019" name="G3 (Bethesda)">
        <title>Hybrid Assembly of the Genome of the Entomopathogenic Nematode Steinernema carpocapsae Identifies the X-Chromosome.</title>
        <authorList>
            <person name="Serra L."/>
            <person name="Macchietto M."/>
            <person name="Macias-Munoz A."/>
            <person name="McGill C.J."/>
            <person name="Rodriguez I.M."/>
            <person name="Rodriguez B."/>
            <person name="Murad R."/>
            <person name="Mortazavi A."/>
        </authorList>
    </citation>
    <scope>NUCLEOTIDE SEQUENCE [LARGE SCALE GENOMIC DNA]</scope>
    <source>
        <strain evidence="2 3">ALL</strain>
    </source>
</reference>
<evidence type="ECO:0000313" key="3">
    <source>
        <dbReference type="Proteomes" id="UP000298663"/>
    </source>
</evidence>
<reference evidence="2 3" key="1">
    <citation type="journal article" date="2015" name="Genome Biol.">
        <title>Comparative genomics of Steinernema reveals deeply conserved gene regulatory networks.</title>
        <authorList>
            <person name="Dillman A.R."/>
            <person name="Macchietto M."/>
            <person name="Porter C.F."/>
            <person name="Rogers A."/>
            <person name="Williams B."/>
            <person name="Antoshechkin I."/>
            <person name="Lee M.M."/>
            <person name="Goodwin Z."/>
            <person name="Lu X."/>
            <person name="Lewis E.E."/>
            <person name="Goodrich-Blair H."/>
            <person name="Stock S.P."/>
            <person name="Adams B.J."/>
            <person name="Sternberg P.W."/>
            <person name="Mortazavi A."/>
        </authorList>
    </citation>
    <scope>NUCLEOTIDE SEQUENCE [LARGE SCALE GENOMIC DNA]</scope>
    <source>
        <strain evidence="2 3">ALL</strain>
    </source>
</reference>
<dbReference type="EMBL" id="AZBU02000001">
    <property type="protein sequence ID" value="TMS35811.1"/>
    <property type="molecule type" value="Genomic_DNA"/>
</dbReference>
<keyword evidence="1" id="KW-1133">Transmembrane helix</keyword>
<accession>A0A4U8URQ5</accession>
<keyword evidence="3" id="KW-1185">Reference proteome</keyword>
<gene>
    <name evidence="2" type="ORF">L596_003126</name>
</gene>
<organism evidence="2 3">
    <name type="scientific">Steinernema carpocapsae</name>
    <name type="common">Entomopathogenic nematode</name>
    <dbReference type="NCBI Taxonomy" id="34508"/>
    <lineage>
        <taxon>Eukaryota</taxon>
        <taxon>Metazoa</taxon>
        <taxon>Ecdysozoa</taxon>
        <taxon>Nematoda</taxon>
        <taxon>Chromadorea</taxon>
        <taxon>Rhabditida</taxon>
        <taxon>Tylenchina</taxon>
        <taxon>Panagrolaimomorpha</taxon>
        <taxon>Strongyloidoidea</taxon>
        <taxon>Steinernematidae</taxon>
        <taxon>Steinernema</taxon>
    </lineage>
</organism>
<comment type="caution">
    <text evidence="2">The sequence shown here is derived from an EMBL/GenBank/DDBJ whole genome shotgun (WGS) entry which is preliminary data.</text>
</comment>
<keyword evidence="1" id="KW-0472">Membrane</keyword>
<evidence type="ECO:0000313" key="2">
    <source>
        <dbReference type="EMBL" id="TMS35811.1"/>
    </source>
</evidence>